<dbReference type="EMBL" id="MU826352">
    <property type="protein sequence ID" value="KAJ7380751.1"/>
    <property type="molecule type" value="Genomic_DNA"/>
</dbReference>
<accession>A0A9W9ZFW2</accession>
<keyword evidence="2" id="KW-1185">Reference proteome</keyword>
<reference evidence="1" key="1">
    <citation type="submission" date="2023-01" db="EMBL/GenBank/DDBJ databases">
        <title>Genome assembly of the deep-sea coral Lophelia pertusa.</title>
        <authorList>
            <person name="Herrera S."/>
            <person name="Cordes E."/>
        </authorList>
    </citation>
    <scope>NUCLEOTIDE SEQUENCE</scope>
    <source>
        <strain evidence="1">USNM1676648</strain>
        <tissue evidence="1">Polyp</tissue>
    </source>
</reference>
<dbReference type="AlphaFoldDB" id="A0A9W9ZFW2"/>
<evidence type="ECO:0000313" key="2">
    <source>
        <dbReference type="Proteomes" id="UP001163046"/>
    </source>
</evidence>
<dbReference type="OrthoDB" id="6059867at2759"/>
<organism evidence="1 2">
    <name type="scientific">Desmophyllum pertusum</name>
    <dbReference type="NCBI Taxonomy" id="174260"/>
    <lineage>
        <taxon>Eukaryota</taxon>
        <taxon>Metazoa</taxon>
        <taxon>Cnidaria</taxon>
        <taxon>Anthozoa</taxon>
        <taxon>Hexacorallia</taxon>
        <taxon>Scleractinia</taxon>
        <taxon>Caryophylliina</taxon>
        <taxon>Caryophylliidae</taxon>
        <taxon>Desmophyllum</taxon>
    </lineage>
</organism>
<comment type="caution">
    <text evidence="1">The sequence shown here is derived from an EMBL/GenBank/DDBJ whole genome shotgun (WGS) entry which is preliminary data.</text>
</comment>
<protein>
    <submittedName>
        <fullName evidence="1">Uncharacterized protein</fullName>
    </submittedName>
</protein>
<proteinExistence type="predicted"/>
<name>A0A9W9ZFW2_9CNID</name>
<evidence type="ECO:0000313" key="1">
    <source>
        <dbReference type="EMBL" id="KAJ7380751.1"/>
    </source>
</evidence>
<dbReference type="Proteomes" id="UP001163046">
    <property type="component" value="Unassembled WGS sequence"/>
</dbReference>
<gene>
    <name evidence="1" type="ORF">OS493_007126</name>
</gene>
<sequence>MAGEIIKGNRAYNFLPRSITRRPDAREIVDALSTDRKNVLLKLQKKVGLSETYTEIQPHPSFANVDFRVLMNNFSGYTEPQNSFMKDYILLGIIPKVRAQSKSIQGFKSNGATIQFRFAVNWRSKAKPITNPDRMMPNEFFFFTELHFGGCGCYTSSNRWRKFGYRATAIGIR</sequence>